<dbReference type="SUPFAM" id="SSF55874">
    <property type="entry name" value="ATPase domain of HSP90 chaperone/DNA topoisomerase II/histidine kinase"/>
    <property type="match status" value="1"/>
</dbReference>
<evidence type="ECO:0000256" key="8">
    <source>
        <dbReference type="ARBA" id="ARBA00022777"/>
    </source>
</evidence>
<organism evidence="16 17">
    <name type="scientific">Bacillus spongiae</name>
    <dbReference type="NCBI Taxonomy" id="2683610"/>
    <lineage>
        <taxon>Bacteria</taxon>
        <taxon>Bacillati</taxon>
        <taxon>Bacillota</taxon>
        <taxon>Bacilli</taxon>
        <taxon>Bacillales</taxon>
        <taxon>Bacillaceae</taxon>
        <taxon>Bacillus</taxon>
    </lineage>
</organism>
<evidence type="ECO:0000259" key="14">
    <source>
        <dbReference type="PROSITE" id="PS50109"/>
    </source>
</evidence>
<dbReference type="InterPro" id="IPR005467">
    <property type="entry name" value="His_kinase_dom"/>
</dbReference>
<dbReference type="CDD" id="cd06225">
    <property type="entry name" value="HAMP"/>
    <property type="match status" value="1"/>
</dbReference>
<feature type="transmembrane region" description="Helical" evidence="13">
    <location>
        <begin position="12"/>
        <end position="38"/>
    </location>
</feature>
<keyword evidence="7" id="KW-0547">Nucleotide-binding</keyword>
<keyword evidence="8 16" id="KW-0418">Kinase</keyword>
<dbReference type="Pfam" id="PF00672">
    <property type="entry name" value="HAMP"/>
    <property type="match status" value="1"/>
</dbReference>
<evidence type="ECO:0000256" key="7">
    <source>
        <dbReference type="ARBA" id="ARBA00022741"/>
    </source>
</evidence>
<dbReference type="InterPro" id="IPR050351">
    <property type="entry name" value="BphY/WalK/GraS-like"/>
</dbReference>
<dbReference type="RefSeq" id="WP_336586125.1">
    <property type="nucleotide sequence ID" value="NZ_JBBAXC010000004.1"/>
</dbReference>
<keyword evidence="9" id="KW-0067">ATP-binding</keyword>
<feature type="coiled-coil region" evidence="12">
    <location>
        <begin position="207"/>
        <end position="241"/>
    </location>
</feature>
<keyword evidence="10" id="KW-0902">Two-component regulatory system</keyword>
<comment type="catalytic activity">
    <reaction evidence="1">
        <text>ATP + protein L-histidine = ADP + protein N-phospho-L-histidine.</text>
        <dbReference type="EC" id="2.7.13.3"/>
    </reaction>
</comment>
<dbReference type="GO" id="GO:0016301">
    <property type="term" value="F:kinase activity"/>
    <property type="evidence" value="ECO:0007669"/>
    <property type="project" value="UniProtKB-KW"/>
</dbReference>
<evidence type="ECO:0000256" key="1">
    <source>
        <dbReference type="ARBA" id="ARBA00000085"/>
    </source>
</evidence>
<keyword evidence="17" id="KW-1185">Reference proteome</keyword>
<feature type="transmembrane region" description="Helical" evidence="13">
    <location>
        <begin position="146"/>
        <end position="166"/>
    </location>
</feature>
<dbReference type="InterPro" id="IPR003661">
    <property type="entry name" value="HisK_dim/P_dom"/>
</dbReference>
<dbReference type="InterPro" id="IPR036097">
    <property type="entry name" value="HisK_dim/P_sf"/>
</dbReference>
<dbReference type="SMART" id="SM00388">
    <property type="entry name" value="HisKA"/>
    <property type="match status" value="1"/>
</dbReference>
<dbReference type="PROSITE" id="PS50885">
    <property type="entry name" value="HAMP"/>
    <property type="match status" value="1"/>
</dbReference>
<keyword evidence="13" id="KW-1133">Transmembrane helix</keyword>
<evidence type="ECO:0000256" key="3">
    <source>
        <dbReference type="ARBA" id="ARBA00012438"/>
    </source>
</evidence>
<dbReference type="InterPro" id="IPR003594">
    <property type="entry name" value="HATPase_dom"/>
</dbReference>
<dbReference type="PRINTS" id="PR00344">
    <property type="entry name" value="BCTRLSENSOR"/>
</dbReference>
<dbReference type="InterPro" id="IPR003660">
    <property type="entry name" value="HAMP_dom"/>
</dbReference>
<keyword evidence="12" id="KW-0175">Coiled coil</keyword>
<dbReference type="PROSITE" id="PS50109">
    <property type="entry name" value="HIS_KIN"/>
    <property type="match status" value="1"/>
</dbReference>
<dbReference type="EC" id="2.7.13.3" evidence="3"/>
<evidence type="ECO:0000256" key="4">
    <source>
        <dbReference type="ARBA" id="ARBA00022475"/>
    </source>
</evidence>
<dbReference type="SUPFAM" id="SSF158472">
    <property type="entry name" value="HAMP domain-like"/>
    <property type="match status" value="1"/>
</dbReference>
<dbReference type="Pfam" id="PF02518">
    <property type="entry name" value="HATPase_c"/>
    <property type="match status" value="1"/>
</dbReference>
<dbReference type="Proteomes" id="UP001312865">
    <property type="component" value="Unassembled WGS sequence"/>
</dbReference>
<dbReference type="Gene3D" id="6.10.340.10">
    <property type="match status" value="1"/>
</dbReference>
<feature type="domain" description="Histidine kinase" evidence="14">
    <location>
        <begin position="248"/>
        <end position="463"/>
    </location>
</feature>
<sequence>MKHLHNLRRSIVFKIFSITTAMLIIASFVIFFALYYLLPDFYKDMKMTQLRSNLQELVDKSEGGSLDDFVSLIGSFERENLVIVNVYTPDKKYKLQQNSVYEIKLVDDIEINNVRQDVSLEEGDFLVEVTQTLQSVEEAQTAILRFFPYMVVIIFLIALIGSFFYARMLSRPLLELNEVSKKMINLDFSVKSNYLSKDELGELGRNLNTMSNNLQAVMTDLHKANEKLKEDIEHERKLEAERKDLFAAISHELKSPITVVKGQLEGMLYNIGVYKDRDTYLKRSFKSVEELEGLVREILYLSKIDRVGFNPVFQEINMSNMLTNIIQSFHYFASEKQLKVTVKMEEEYLVYTDRMLLDKSLRNIIHNAMMYSPEGAEVILSCTQDQSTIQIDVFNSDVVIEDDQLKDLFEPFKRVEKSRNKHTGGSGLGLHLVKRIFTVLHIDYHLKNENNGVLFTIKIPKGQRESI</sequence>
<evidence type="ECO:0000256" key="11">
    <source>
        <dbReference type="ARBA" id="ARBA00023136"/>
    </source>
</evidence>
<dbReference type="InterPro" id="IPR004358">
    <property type="entry name" value="Sig_transdc_His_kin-like_C"/>
</dbReference>
<evidence type="ECO:0000313" key="17">
    <source>
        <dbReference type="Proteomes" id="UP001312865"/>
    </source>
</evidence>
<evidence type="ECO:0000313" key="16">
    <source>
        <dbReference type="EMBL" id="MEI5906691.1"/>
    </source>
</evidence>
<evidence type="ECO:0000259" key="15">
    <source>
        <dbReference type="PROSITE" id="PS50885"/>
    </source>
</evidence>
<dbReference type="PANTHER" id="PTHR45453">
    <property type="entry name" value="PHOSPHATE REGULON SENSOR PROTEIN PHOR"/>
    <property type="match status" value="1"/>
</dbReference>
<proteinExistence type="predicted"/>
<dbReference type="SMART" id="SM00304">
    <property type="entry name" value="HAMP"/>
    <property type="match status" value="1"/>
</dbReference>
<dbReference type="Gene3D" id="3.30.565.10">
    <property type="entry name" value="Histidine kinase-like ATPase, C-terminal domain"/>
    <property type="match status" value="1"/>
</dbReference>
<feature type="domain" description="HAMP" evidence="15">
    <location>
        <begin position="167"/>
        <end position="219"/>
    </location>
</feature>
<keyword evidence="5" id="KW-0597">Phosphoprotein</keyword>
<keyword evidence="13" id="KW-0812">Transmembrane</keyword>
<evidence type="ECO:0000256" key="6">
    <source>
        <dbReference type="ARBA" id="ARBA00022679"/>
    </source>
</evidence>
<keyword evidence="6" id="KW-0808">Transferase</keyword>
<reference evidence="16 17" key="1">
    <citation type="journal article" date="2018" name="J. Microbiol.">
        <title>Bacillus spongiae sp. nov., isolated from sponge of Jeju Island.</title>
        <authorList>
            <person name="Lee G.E."/>
            <person name="Im W.T."/>
            <person name="Park J.S."/>
        </authorList>
    </citation>
    <scope>NUCLEOTIDE SEQUENCE [LARGE SCALE GENOMIC DNA]</scope>
    <source>
        <strain evidence="16 17">135PIL107-10</strain>
    </source>
</reference>
<dbReference type="SUPFAM" id="SSF47384">
    <property type="entry name" value="Homodimeric domain of signal transducing histidine kinase"/>
    <property type="match status" value="1"/>
</dbReference>
<keyword evidence="4" id="KW-1003">Cell membrane</keyword>
<dbReference type="Pfam" id="PF00512">
    <property type="entry name" value="HisKA"/>
    <property type="match status" value="1"/>
</dbReference>
<gene>
    <name evidence="16" type="ORF">WAK64_06420</name>
</gene>
<name>A0ABU8HBU5_9BACI</name>
<evidence type="ECO:0000256" key="13">
    <source>
        <dbReference type="SAM" id="Phobius"/>
    </source>
</evidence>
<dbReference type="CDD" id="cd00082">
    <property type="entry name" value="HisKA"/>
    <property type="match status" value="1"/>
</dbReference>
<protein>
    <recommendedName>
        <fullName evidence="3">histidine kinase</fullName>
        <ecNumber evidence="3">2.7.13.3</ecNumber>
    </recommendedName>
</protein>
<comment type="caution">
    <text evidence="16">The sequence shown here is derived from an EMBL/GenBank/DDBJ whole genome shotgun (WGS) entry which is preliminary data.</text>
</comment>
<dbReference type="PANTHER" id="PTHR45453:SF3">
    <property type="entry name" value="HISTIDINE KINASE"/>
    <property type="match status" value="1"/>
</dbReference>
<evidence type="ECO:0000256" key="10">
    <source>
        <dbReference type="ARBA" id="ARBA00023012"/>
    </source>
</evidence>
<evidence type="ECO:0000256" key="9">
    <source>
        <dbReference type="ARBA" id="ARBA00022840"/>
    </source>
</evidence>
<dbReference type="SMART" id="SM00387">
    <property type="entry name" value="HATPase_c"/>
    <property type="match status" value="1"/>
</dbReference>
<evidence type="ECO:0000256" key="2">
    <source>
        <dbReference type="ARBA" id="ARBA00004651"/>
    </source>
</evidence>
<evidence type="ECO:0000256" key="5">
    <source>
        <dbReference type="ARBA" id="ARBA00022553"/>
    </source>
</evidence>
<dbReference type="EMBL" id="JBBAXC010000004">
    <property type="protein sequence ID" value="MEI5906691.1"/>
    <property type="molecule type" value="Genomic_DNA"/>
</dbReference>
<evidence type="ECO:0000256" key="12">
    <source>
        <dbReference type="SAM" id="Coils"/>
    </source>
</evidence>
<dbReference type="Gene3D" id="1.10.287.130">
    <property type="match status" value="1"/>
</dbReference>
<keyword evidence="11 13" id="KW-0472">Membrane</keyword>
<dbReference type="InterPro" id="IPR036890">
    <property type="entry name" value="HATPase_C_sf"/>
</dbReference>
<accession>A0ABU8HBU5</accession>
<comment type="subcellular location">
    <subcellularLocation>
        <location evidence="2">Cell membrane</location>
        <topology evidence="2">Multi-pass membrane protein</topology>
    </subcellularLocation>
</comment>